<sequence>MPFLISLKTQQYTLIKKLLTLFLCALLLIFFINFYLFPLNLTISSTQNLNVINDQIVINSSFHPQVDKKELAGNKSEPVNKKVPGNISTEIERKCDYTEGKWVKDKKGPLYEGTSCNTIKDGQNCMSHGRPDKGYLYWRWMPKECELPRFDPKMFLEIVRNKHVAFVGDSIARNQLESLMCMLATASKPKLLFKEGEENKFRKWKFPSYNATVSIYWSPFLVKGVEKKDDMKYNLIYLDSINERWAKDLFHMNLIVLSVGHWFLNPSLYYQEDKVLGCHVCRGENYTNISFFDILGKVLNKTLQTVIERKSDSMGDFGVFVTTFSPHHFEGEWDKFGACPKTAPYSIGEKNLEGMDADMRSVQIREVKEAKEKFKGLGNSRLEALDVTKVALLRPDGHPGPYMYKNPFANGIGERVHNDCVHWCLPGPIDTWNEILLDVLKRWHSREL</sequence>
<comment type="similarity">
    <text evidence="2">Belongs to the PC-esterase family. TBL subfamily.</text>
</comment>
<keyword evidence="11" id="KW-1185">Reference proteome</keyword>
<evidence type="ECO:0000256" key="5">
    <source>
        <dbReference type="ARBA" id="ARBA00022989"/>
    </source>
</evidence>
<dbReference type="InterPro" id="IPR026057">
    <property type="entry name" value="TBL_C"/>
</dbReference>
<evidence type="ECO:0000256" key="3">
    <source>
        <dbReference type="ARBA" id="ARBA00022692"/>
    </source>
</evidence>
<evidence type="ECO:0000256" key="4">
    <source>
        <dbReference type="ARBA" id="ARBA00022968"/>
    </source>
</evidence>
<evidence type="ECO:0000313" key="11">
    <source>
        <dbReference type="Proteomes" id="UP001454036"/>
    </source>
</evidence>
<dbReference type="GO" id="GO:0016413">
    <property type="term" value="F:O-acetyltransferase activity"/>
    <property type="evidence" value="ECO:0007669"/>
    <property type="project" value="InterPro"/>
</dbReference>
<name>A0AAV3RSG1_LITER</name>
<evidence type="ECO:0000256" key="7">
    <source>
        <dbReference type="SAM" id="Phobius"/>
    </source>
</evidence>
<comment type="subcellular location">
    <subcellularLocation>
        <location evidence="1">Membrane</location>
        <topology evidence="1">Single-pass membrane protein</topology>
    </subcellularLocation>
</comment>
<organism evidence="10 11">
    <name type="scientific">Lithospermum erythrorhizon</name>
    <name type="common">Purple gromwell</name>
    <name type="synonym">Lithospermum officinale var. erythrorhizon</name>
    <dbReference type="NCBI Taxonomy" id="34254"/>
    <lineage>
        <taxon>Eukaryota</taxon>
        <taxon>Viridiplantae</taxon>
        <taxon>Streptophyta</taxon>
        <taxon>Embryophyta</taxon>
        <taxon>Tracheophyta</taxon>
        <taxon>Spermatophyta</taxon>
        <taxon>Magnoliopsida</taxon>
        <taxon>eudicotyledons</taxon>
        <taxon>Gunneridae</taxon>
        <taxon>Pentapetalae</taxon>
        <taxon>asterids</taxon>
        <taxon>lamiids</taxon>
        <taxon>Boraginales</taxon>
        <taxon>Boraginaceae</taxon>
        <taxon>Boraginoideae</taxon>
        <taxon>Lithospermeae</taxon>
        <taxon>Lithospermum</taxon>
    </lineage>
</organism>
<reference evidence="10 11" key="1">
    <citation type="submission" date="2024-01" db="EMBL/GenBank/DDBJ databases">
        <title>The complete chloroplast genome sequence of Lithospermum erythrorhizon: insights into the phylogenetic relationship among Boraginaceae species and the maternal lineages of purple gromwells.</title>
        <authorList>
            <person name="Okada T."/>
            <person name="Watanabe K."/>
        </authorList>
    </citation>
    <scope>NUCLEOTIDE SEQUENCE [LARGE SCALE GENOMIC DNA]</scope>
</reference>
<dbReference type="GO" id="GO:0016020">
    <property type="term" value="C:membrane"/>
    <property type="evidence" value="ECO:0007669"/>
    <property type="project" value="UniProtKB-SubCell"/>
</dbReference>
<protein>
    <recommendedName>
        <fullName evidence="12">Trichome birefringence-like N-terminal domain-containing protein</fullName>
    </recommendedName>
</protein>
<evidence type="ECO:0000256" key="2">
    <source>
        <dbReference type="ARBA" id="ARBA00007727"/>
    </source>
</evidence>
<keyword evidence="5 7" id="KW-1133">Transmembrane helix</keyword>
<feature type="domain" description="Trichome birefringence-like N-terminal" evidence="9">
    <location>
        <begin position="94"/>
        <end position="146"/>
    </location>
</feature>
<evidence type="ECO:0008006" key="12">
    <source>
        <dbReference type="Google" id="ProtNLM"/>
    </source>
</evidence>
<accession>A0AAV3RSG1</accession>
<dbReference type="EMBL" id="BAABME010011867">
    <property type="protein sequence ID" value="GAA0184404.1"/>
    <property type="molecule type" value="Genomic_DNA"/>
</dbReference>
<comment type="caution">
    <text evidence="10">The sequence shown here is derived from an EMBL/GenBank/DDBJ whole genome shotgun (WGS) entry which is preliminary data.</text>
</comment>
<dbReference type="GO" id="GO:0005794">
    <property type="term" value="C:Golgi apparatus"/>
    <property type="evidence" value="ECO:0007669"/>
    <property type="project" value="TreeGrafter"/>
</dbReference>
<dbReference type="InterPro" id="IPR025846">
    <property type="entry name" value="TBL_N"/>
</dbReference>
<evidence type="ECO:0000313" key="10">
    <source>
        <dbReference type="EMBL" id="GAA0184404.1"/>
    </source>
</evidence>
<evidence type="ECO:0000256" key="6">
    <source>
        <dbReference type="ARBA" id="ARBA00023136"/>
    </source>
</evidence>
<feature type="transmembrane region" description="Helical" evidence="7">
    <location>
        <begin position="18"/>
        <end position="37"/>
    </location>
</feature>
<evidence type="ECO:0000259" key="9">
    <source>
        <dbReference type="Pfam" id="PF14416"/>
    </source>
</evidence>
<dbReference type="Proteomes" id="UP001454036">
    <property type="component" value="Unassembled WGS sequence"/>
</dbReference>
<dbReference type="PANTHER" id="PTHR32285">
    <property type="entry name" value="PROTEIN TRICHOME BIREFRINGENCE-LIKE 9-RELATED"/>
    <property type="match status" value="1"/>
</dbReference>
<dbReference type="InterPro" id="IPR029962">
    <property type="entry name" value="TBL"/>
</dbReference>
<feature type="domain" description="Trichome birefringence-like C-terminal" evidence="8">
    <location>
        <begin position="147"/>
        <end position="438"/>
    </location>
</feature>
<evidence type="ECO:0000256" key="1">
    <source>
        <dbReference type="ARBA" id="ARBA00004167"/>
    </source>
</evidence>
<keyword evidence="6 7" id="KW-0472">Membrane</keyword>
<gene>
    <name evidence="10" type="ORF">LIER_31692</name>
</gene>
<proteinExistence type="inferred from homology"/>
<dbReference type="Pfam" id="PF14416">
    <property type="entry name" value="PMR5N"/>
    <property type="match status" value="1"/>
</dbReference>
<keyword evidence="3 7" id="KW-0812">Transmembrane</keyword>
<dbReference type="AlphaFoldDB" id="A0AAV3RSG1"/>
<keyword evidence="4" id="KW-0735">Signal-anchor</keyword>
<evidence type="ECO:0000259" key="8">
    <source>
        <dbReference type="Pfam" id="PF13839"/>
    </source>
</evidence>
<dbReference type="Pfam" id="PF13839">
    <property type="entry name" value="PC-Esterase"/>
    <property type="match status" value="1"/>
</dbReference>
<dbReference type="PANTHER" id="PTHR32285:SF57">
    <property type="entry name" value="XYLOGLUCAN O-ACETYLTRANSFERASE 1"/>
    <property type="match status" value="1"/>
</dbReference>